<accession>A0A4Q1KMT8</accession>
<sequence>MTLLEKFGRVSVALTGKPPRRRAIIDIGSNSVRLVIYDGPARAPFLLFNEKVAAGLGAALSETGRIDPAAMERGLEALERFAILAREMDVAEMRCIATAAVREATNGPEFVAKARAQTGLDIEILSGEAEGRAAGLGVISAMPEADGIVADLGGGSLELARVRGGTVHQVVSLPLGVLRLAAIRAGGKMALTKYVAKALKETGWAGLEQGLPLYLVGGSWRALAHLDMQLVHFPLPVIHHYTMAPERAATLARVTASIGKARVKKIPAISGSRISALAPAAALLRVLVRQLGCSGMIVSAHGLREGLLYERLSDEERALDPLLVAAEAEGEAQGRFSGHGALIDQWIAPLFVEDAADYARIRRAACLLGDVGWRANPDFRAERGLEIALHGNWVGIDGWGRAMLAQALYSNFGGGGSLAPGLELLASLEDLNRACQWGLAIRLAQRLSGGVAGPLETARLKVDERAISLILPSNHAGLAGETVNRRLKNLGQAMGLEWRISSAN</sequence>
<dbReference type="OrthoDB" id="3698573at2"/>
<dbReference type="Gene3D" id="1.10.3210.10">
    <property type="entry name" value="Hypothetical protein af1432"/>
    <property type="match status" value="1"/>
</dbReference>
<dbReference type="EMBL" id="SBKP01000001">
    <property type="protein sequence ID" value="RXR31042.1"/>
    <property type="molecule type" value="Genomic_DNA"/>
</dbReference>
<dbReference type="Pfam" id="PF02541">
    <property type="entry name" value="Ppx-GppA"/>
    <property type="match status" value="1"/>
</dbReference>
<dbReference type="InterPro" id="IPR003695">
    <property type="entry name" value="Ppx_GppA_N"/>
</dbReference>
<dbReference type="InterPro" id="IPR043129">
    <property type="entry name" value="ATPase_NBD"/>
</dbReference>
<feature type="domain" description="Ppx/GppA phosphatase N-terminal" evidence="1">
    <location>
        <begin position="41"/>
        <end position="313"/>
    </location>
</feature>
<dbReference type="PANTHER" id="PTHR30005:SF0">
    <property type="entry name" value="RETROGRADE REGULATION PROTEIN 2"/>
    <property type="match status" value="1"/>
</dbReference>
<dbReference type="Proteomes" id="UP000290958">
    <property type="component" value="Unassembled WGS sequence"/>
</dbReference>
<reference evidence="4" key="1">
    <citation type="submission" date="2019-01" db="EMBL/GenBank/DDBJ databases">
        <title>Cytophagaceae bacterium strain CAR-16.</title>
        <authorList>
            <person name="Chen W.-M."/>
        </authorList>
    </citation>
    <scope>NUCLEOTIDE SEQUENCE [LARGE SCALE GENOMIC DNA]</scope>
    <source>
        <strain evidence="4">CHR27</strain>
    </source>
</reference>
<gene>
    <name evidence="3" type="ORF">EQG66_01840</name>
</gene>
<evidence type="ECO:0000313" key="3">
    <source>
        <dbReference type="EMBL" id="RXR31042.1"/>
    </source>
</evidence>
<evidence type="ECO:0000313" key="4">
    <source>
        <dbReference type="Proteomes" id="UP000290958"/>
    </source>
</evidence>
<dbReference type="PANTHER" id="PTHR30005">
    <property type="entry name" value="EXOPOLYPHOSPHATASE"/>
    <property type="match status" value="1"/>
</dbReference>
<comment type="caution">
    <text evidence="3">The sequence shown here is derived from an EMBL/GenBank/DDBJ whole genome shotgun (WGS) entry which is preliminary data.</text>
</comment>
<proteinExistence type="predicted"/>
<dbReference type="Pfam" id="PF21697">
    <property type="entry name" value="Ppx_C"/>
    <property type="match status" value="1"/>
</dbReference>
<dbReference type="CDD" id="cd24052">
    <property type="entry name" value="ASKHA_NBD_HpPPX-GppA-like"/>
    <property type="match status" value="1"/>
</dbReference>
<dbReference type="InterPro" id="IPR048951">
    <property type="entry name" value="Ppx_C"/>
</dbReference>
<dbReference type="Gene3D" id="3.30.420.40">
    <property type="match status" value="1"/>
</dbReference>
<keyword evidence="4" id="KW-1185">Reference proteome</keyword>
<evidence type="ECO:0000259" key="1">
    <source>
        <dbReference type="Pfam" id="PF02541"/>
    </source>
</evidence>
<dbReference type="RefSeq" id="WP_129402810.1">
    <property type="nucleotide sequence ID" value="NZ_SBKP01000001.1"/>
</dbReference>
<organism evidence="3 4">
    <name type="scientific">Sphingobium fluviale</name>
    <dbReference type="NCBI Taxonomy" id="2506423"/>
    <lineage>
        <taxon>Bacteria</taxon>
        <taxon>Pseudomonadati</taxon>
        <taxon>Pseudomonadota</taxon>
        <taxon>Alphaproteobacteria</taxon>
        <taxon>Sphingomonadales</taxon>
        <taxon>Sphingomonadaceae</taxon>
        <taxon>Sphingobium</taxon>
    </lineage>
</organism>
<dbReference type="InterPro" id="IPR050273">
    <property type="entry name" value="GppA/Ppx_hydrolase"/>
</dbReference>
<name>A0A4Q1KMT8_9SPHN</name>
<dbReference type="SUPFAM" id="SSF109604">
    <property type="entry name" value="HD-domain/PDEase-like"/>
    <property type="match status" value="1"/>
</dbReference>
<dbReference type="AlphaFoldDB" id="A0A4Q1KMT8"/>
<evidence type="ECO:0000259" key="2">
    <source>
        <dbReference type="Pfam" id="PF21697"/>
    </source>
</evidence>
<dbReference type="Gene3D" id="3.30.420.150">
    <property type="entry name" value="Exopolyphosphatase. Domain 2"/>
    <property type="match status" value="1"/>
</dbReference>
<dbReference type="SUPFAM" id="SSF53067">
    <property type="entry name" value="Actin-like ATPase domain"/>
    <property type="match status" value="2"/>
</dbReference>
<feature type="domain" description="Exopolyphosphatase C-terminal" evidence="2">
    <location>
        <begin position="345"/>
        <end position="495"/>
    </location>
</feature>
<protein>
    <submittedName>
        <fullName evidence="3">Ppx/GppA family phosphatase</fullName>
    </submittedName>
</protein>
<dbReference type="GO" id="GO:0016462">
    <property type="term" value="F:pyrophosphatase activity"/>
    <property type="evidence" value="ECO:0007669"/>
    <property type="project" value="TreeGrafter"/>
</dbReference>